<dbReference type="AlphaFoldDB" id="A0A375IEQ1"/>
<evidence type="ECO:0000313" key="2">
    <source>
        <dbReference type="EMBL" id="SPK72568.1"/>
    </source>
</evidence>
<reference evidence="2 3" key="1">
    <citation type="submission" date="2018-01" db="EMBL/GenBank/DDBJ databases">
        <authorList>
            <person name="Gaut B.S."/>
            <person name="Morton B.R."/>
            <person name="Clegg M.T."/>
            <person name="Duvall M.R."/>
        </authorList>
    </citation>
    <scope>NUCLEOTIDE SEQUENCE [LARGE SCALE GENOMIC DNA]</scope>
    <source>
        <strain evidence="2">Cupriavidus taiwanensis LMG 19425</strain>
    </source>
</reference>
<evidence type="ECO:0000313" key="3">
    <source>
        <dbReference type="Proteomes" id="UP000255505"/>
    </source>
</evidence>
<gene>
    <name evidence="2" type="ORF">CT19425_70268</name>
</gene>
<name>A0A375IEQ1_9BURK</name>
<proteinExistence type="predicted"/>
<dbReference type="Proteomes" id="UP000255505">
    <property type="component" value="Chromosome I"/>
</dbReference>
<organism evidence="2 3">
    <name type="scientific">Cupriavidus taiwanensis</name>
    <dbReference type="NCBI Taxonomy" id="164546"/>
    <lineage>
        <taxon>Bacteria</taxon>
        <taxon>Pseudomonadati</taxon>
        <taxon>Pseudomonadota</taxon>
        <taxon>Betaproteobacteria</taxon>
        <taxon>Burkholderiales</taxon>
        <taxon>Burkholderiaceae</taxon>
        <taxon>Cupriavidus</taxon>
    </lineage>
</organism>
<protein>
    <submittedName>
        <fullName evidence="2">Uncharacterized protein</fullName>
    </submittedName>
</protein>
<evidence type="ECO:0000256" key="1">
    <source>
        <dbReference type="SAM" id="MobiDB-lite"/>
    </source>
</evidence>
<sequence>MRAGPPHEATVPVRAAGWPLSGTCAPLPAWCPKKKPPGRLAAQARGLAERAAGASPPRSDFDLGA</sequence>
<feature type="region of interest" description="Disordered" evidence="1">
    <location>
        <begin position="36"/>
        <end position="65"/>
    </location>
</feature>
<feature type="compositionally biased region" description="Low complexity" evidence="1">
    <location>
        <begin position="38"/>
        <end position="54"/>
    </location>
</feature>
<dbReference type="EMBL" id="LT991976">
    <property type="protein sequence ID" value="SPK72568.1"/>
    <property type="molecule type" value="Genomic_DNA"/>
</dbReference>
<accession>A0A375IEQ1</accession>